<feature type="transmembrane region" description="Helical" evidence="6">
    <location>
        <begin position="288"/>
        <end position="307"/>
    </location>
</feature>
<feature type="domain" description="Type II secretion system protein GspF" evidence="7">
    <location>
        <begin position="148"/>
        <end position="272"/>
    </location>
</feature>
<evidence type="ECO:0000256" key="2">
    <source>
        <dbReference type="ARBA" id="ARBA00022475"/>
    </source>
</evidence>
<evidence type="ECO:0000256" key="6">
    <source>
        <dbReference type="SAM" id="Phobius"/>
    </source>
</evidence>
<dbReference type="AlphaFoldDB" id="A0A857DI13"/>
<keyword evidence="4 6" id="KW-1133">Transmembrane helix</keyword>
<accession>A0A857DI13</accession>
<dbReference type="Proteomes" id="UP000430508">
    <property type="component" value="Chromosome"/>
</dbReference>
<feature type="transmembrane region" description="Helical" evidence="6">
    <location>
        <begin position="6"/>
        <end position="23"/>
    </location>
</feature>
<dbReference type="Pfam" id="PF00482">
    <property type="entry name" value="T2SSF"/>
    <property type="match status" value="1"/>
</dbReference>
<organism evidence="8 9">
    <name type="scientific">Dehalobacter restrictus</name>
    <dbReference type="NCBI Taxonomy" id="55583"/>
    <lineage>
        <taxon>Bacteria</taxon>
        <taxon>Bacillati</taxon>
        <taxon>Bacillota</taxon>
        <taxon>Clostridia</taxon>
        <taxon>Eubacteriales</taxon>
        <taxon>Desulfitobacteriaceae</taxon>
        <taxon>Dehalobacter</taxon>
    </lineage>
</organism>
<evidence type="ECO:0000256" key="4">
    <source>
        <dbReference type="ARBA" id="ARBA00022989"/>
    </source>
</evidence>
<name>A0A857DI13_9FIRM</name>
<evidence type="ECO:0000313" key="8">
    <source>
        <dbReference type="EMBL" id="QHA00258.1"/>
    </source>
</evidence>
<evidence type="ECO:0000313" key="9">
    <source>
        <dbReference type="Proteomes" id="UP000430508"/>
    </source>
</evidence>
<evidence type="ECO:0000256" key="3">
    <source>
        <dbReference type="ARBA" id="ARBA00022692"/>
    </source>
</evidence>
<evidence type="ECO:0000256" key="1">
    <source>
        <dbReference type="ARBA" id="ARBA00004651"/>
    </source>
</evidence>
<protein>
    <submittedName>
        <fullName evidence="8">Type II secretion protein F</fullName>
    </submittedName>
</protein>
<keyword evidence="5 6" id="KW-0472">Membrane</keyword>
<dbReference type="InterPro" id="IPR042094">
    <property type="entry name" value="T2SS_GspF_sf"/>
</dbReference>
<dbReference type="EMBL" id="CP046996">
    <property type="protein sequence ID" value="QHA00258.1"/>
    <property type="molecule type" value="Genomic_DNA"/>
</dbReference>
<comment type="subcellular location">
    <subcellularLocation>
        <location evidence="1">Cell membrane</location>
        <topology evidence="1">Multi-pass membrane protein</topology>
    </subcellularLocation>
</comment>
<dbReference type="PANTHER" id="PTHR35007">
    <property type="entry name" value="INTEGRAL MEMBRANE PROTEIN-RELATED"/>
    <property type="match status" value="1"/>
</dbReference>
<feature type="transmembrane region" description="Helical" evidence="6">
    <location>
        <begin position="89"/>
        <end position="106"/>
    </location>
</feature>
<feature type="transmembrane region" description="Helical" evidence="6">
    <location>
        <begin position="256"/>
        <end position="276"/>
    </location>
</feature>
<sequence>MTKVIVVASIMGFILIYSLIMALKPKNESVEDKVKRLVAEKEDTPVKAKKAASWKEYLTSLSKYTPRKWGKQLDKDLYSGDIGLTGREFIVMQIFLFILTFLIALILLPLSAVFIVLPLLSLIFPKLYISSAKNKKIKKFNNQLPDILLTLANSLKAGFSLFQAMEMAAQEMPDPLSSEIKITLKEMAYGESTENALLNLSQRVESKDLELMVTAILIQRQIGGNLAEILINIHDTIQERLQIQGEIKTLTAQGRLSGYIIGALPILIGLVITMMQPSFMMPLFQDPLGIMLLCCGAVLEIIGFIAIRKIVNIKF</sequence>
<gene>
    <name evidence="8" type="ORF">GQ588_06220</name>
</gene>
<dbReference type="Gene3D" id="1.20.81.30">
    <property type="entry name" value="Type II secretion system (T2SS), domain F"/>
    <property type="match status" value="1"/>
</dbReference>
<reference evidence="8 9" key="1">
    <citation type="submission" date="2019-12" db="EMBL/GenBank/DDBJ databases">
        <title>Sequence classification of anaerobic respiratory reductive dehalogenases: First we see many, then we see few.</title>
        <authorList>
            <person name="Molenda O."/>
            <person name="Puentes Jacome L.A."/>
            <person name="Cao X."/>
            <person name="Nesbo C.L."/>
            <person name="Tang S."/>
            <person name="Morson N."/>
            <person name="Patron J."/>
            <person name="Lomheim L."/>
            <person name="Wishart D.S."/>
            <person name="Edwards E.A."/>
        </authorList>
    </citation>
    <scope>NUCLEOTIDE SEQUENCE [LARGE SCALE GENOMIC DNA]</scope>
    <source>
        <strain evidence="8 9">12DCA</strain>
    </source>
</reference>
<dbReference type="RefSeq" id="WP_025205431.1">
    <property type="nucleotide sequence ID" value="NZ_CP046996.1"/>
</dbReference>
<keyword evidence="3 6" id="KW-0812">Transmembrane</keyword>
<proteinExistence type="predicted"/>
<dbReference type="GO" id="GO:0005886">
    <property type="term" value="C:plasma membrane"/>
    <property type="evidence" value="ECO:0007669"/>
    <property type="project" value="UniProtKB-SubCell"/>
</dbReference>
<dbReference type="PANTHER" id="PTHR35007:SF1">
    <property type="entry name" value="PILUS ASSEMBLY PROTEIN"/>
    <property type="match status" value="1"/>
</dbReference>
<evidence type="ECO:0000259" key="7">
    <source>
        <dbReference type="Pfam" id="PF00482"/>
    </source>
</evidence>
<keyword evidence="2" id="KW-1003">Cell membrane</keyword>
<evidence type="ECO:0000256" key="5">
    <source>
        <dbReference type="ARBA" id="ARBA00023136"/>
    </source>
</evidence>
<dbReference type="InterPro" id="IPR018076">
    <property type="entry name" value="T2SS_GspF_dom"/>
</dbReference>